<gene>
    <name evidence="1" type="ORF">NLF92_06615</name>
</gene>
<accession>A0AA41X323</accession>
<dbReference type="RefSeq" id="WP_254100057.1">
    <property type="nucleotide sequence ID" value="NZ_JANATA010000009.1"/>
</dbReference>
<protein>
    <submittedName>
        <fullName evidence="1">Uncharacterized protein</fullName>
    </submittedName>
</protein>
<dbReference type="EMBL" id="JANATA010000009">
    <property type="protein sequence ID" value="MCP3428616.1"/>
    <property type="molecule type" value="Genomic_DNA"/>
</dbReference>
<keyword evidence="2" id="KW-1185">Reference proteome</keyword>
<reference evidence="1" key="1">
    <citation type="submission" date="2022-07" db="EMBL/GenBank/DDBJ databases">
        <title>Characterization of the Novel Bacterium Alteromonas immobilis LMIT006 and Alteromonas gregis LMIT007.</title>
        <authorList>
            <person name="Lin X."/>
        </authorList>
    </citation>
    <scope>NUCLEOTIDE SEQUENCE</scope>
    <source>
        <strain evidence="1">LMIT007</strain>
    </source>
</reference>
<dbReference type="Proteomes" id="UP001165413">
    <property type="component" value="Unassembled WGS sequence"/>
</dbReference>
<evidence type="ECO:0000313" key="1">
    <source>
        <dbReference type="EMBL" id="MCP3428616.1"/>
    </source>
</evidence>
<sequence>MFKIRLNKRNFQDFLSFISSTNLFYQANLGRVVITKSDIDKILSFDQNLIPLIPKVGYALFKCKLLLQELLSHNQHYHAIPSDNKVAFEQDI</sequence>
<name>A0AA41X323_9ALTE</name>
<dbReference type="AlphaFoldDB" id="A0AA41X323"/>
<organism evidence="1 2">
    <name type="scientific">Opacimonas viscosa</name>
    <dbReference type="NCBI Taxonomy" id="2961944"/>
    <lineage>
        <taxon>Bacteria</taxon>
        <taxon>Pseudomonadati</taxon>
        <taxon>Pseudomonadota</taxon>
        <taxon>Gammaproteobacteria</taxon>
        <taxon>Alteromonadales</taxon>
        <taxon>Alteromonadaceae</taxon>
        <taxon>Opacimonas</taxon>
    </lineage>
</organism>
<proteinExistence type="predicted"/>
<evidence type="ECO:0000313" key="2">
    <source>
        <dbReference type="Proteomes" id="UP001165413"/>
    </source>
</evidence>
<comment type="caution">
    <text evidence="1">The sequence shown here is derived from an EMBL/GenBank/DDBJ whole genome shotgun (WGS) entry which is preliminary data.</text>
</comment>